<proteinExistence type="predicted"/>
<dbReference type="EMBL" id="CAJNOC010012712">
    <property type="protein sequence ID" value="CAF1155070.1"/>
    <property type="molecule type" value="Genomic_DNA"/>
</dbReference>
<feature type="non-terminal residue" evidence="1">
    <location>
        <position position="25"/>
    </location>
</feature>
<reference evidence="1" key="1">
    <citation type="submission" date="2021-02" db="EMBL/GenBank/DDBJ databases">
        <authorList>
            <person name="Nowell W R."/>
        </authorList>
    </citation>
    <scope>NUCLEOTIDE SEQUENCE</scope>
    <source>
        <strain evidence="1">Ploen Becks lab</strain>
    </source>
</reference>
<keyword evidence="2" id="KW-1185">Reference proteome</keyword>
<accession>A0A814T2H6</accession>
<evidence type="ECO:0000313" key="2">
    <source>
        <dbReference type="Proteomes" id="UP000663879"/>
    </source>
</evidence>
<evidence type="ECO:0000313" key="1">
    <source>
        <dbReference type="EMBL" id="CAF1155070.1"/>
    </source>
</evidence>
<gene>
    <name evidence="1" type="ORF">OXX778_LOCUS23434</name>
</gene>
<sequence length="25" mass="2886">MTVENLTKTNDLLKYAGFILDEEVE</sequence>
<dbReference type="AlphaFoldDB" id="A0A814T2H6"/>
<name>A0A814T2H6_9BILA</name>
<organism evidence="1 2">
    <name type="scientific">Brachionus calyciflorus</name>
    <dbReference type="NCBI Taxonomy" id="104777"/>
    <lineage>
        <taxon>Eukaryota</taxon>
        <taxon>Metazoa</taxon>
        <taxon>Spiralia</taxon>
        <taxon>Gnathifera</taxon>
        <taxon>Rotifera</taxon>
        <taxon>Eurotatoria</taxon>
        <taxon>Monogononta</taxon>
        <taxon>Pseudotrocha</taxon>
        <taxon>Ploima</taxon>
        <taxon>Brachionidae</taxon>
        <taxon>Brachionus</taxon>
    </lineage>
</organism>
<dbReference type="Proteomes" id="UP000663879">
    <property type="component" value="Unassembled WGS sequence"/>
</dbReference>
<comment type="caution">
    <text evidence="1">The sequence shown here is derived from an EMBL/GenBank/DDBJ whole genome shotgun (WGS) entry which is preliminary data.</text>
</comment>
<protein>
    <submittedName>
        <fullName evidence="1">Uncharacterized protein</fullName>
    </submittedName>
</protein>